<accession>A0A974HD24</accession>
<evidence type="ECO:0000313" key="3">
    <source>
        <dbReference type="Proteomes" id="UP000694892"/>
    </source>
</evidence>
<dbReference type="GO" id="GO:0000122">
    <property type="term" value="P:negative regulation of transcription by RNA polymerase II"/>
    <property type="evidence" value="ECO:0007669"/>
    <property type="project" value="TreeGrafter"/>
</dbReference>
<organism evidence="2 3">
    <name type="scientific">Xenopus laevis</name>
    <name type="common">African clawed frog</name>
    <dbReference type="NCBI Taxonomy" id="8355"/>
    <lineage>
        <taxon>Eukaryota</taxon>
        <taxon>Metazoa</taxon>
        <taxon>Chordata</taxon>
        <taxon>Craniata</taxon>
        <taxon>Vertebrata</taxon>
        <taxon>Euteleostomi</taxon>
        <taxon>Amphibia</taxon>
        <taxon>Batrachia</taxon>
        <taxon>Anura</taxon>
        <taxon>Pipoidea</taxon>
        <taxon>Pipidae</taxon>
        <taxon>Xenopodinae</taxon>
        <taxon>Xenopus</taxon>
        <taxon>Xenopus</taxon>
    </lineage>
</organism>
<dbReference type="EMBL" id="CM004478">
    <property type="protein sequence ID" value="OCT73487.1"/>
    <property type="molecule type" value="Genomic_DNA"/>
</dbReference>
<dbReference type="InterPro" id="IPR028226">
    <property type="entry name" value="LIN37"/>
</dbReference>
<dbReference type="GO" id="GO:0017053">
    <property type="term" value="C:transcription repressor complex"/>
    <property type="evidence" value="ECO:0007669"/>
    <property type="project" value="InterPro"/>
</dbReference>
<name>A0A974HD24_XENLA</name>
<dbReference type="OMA" id="LYNHMDR"/>
<dbReference type="Proteomes" id="UP000694892">
    <property type="component" value="Chromosome 7L"/>
</dbReference>
<dbReference type="AlphaFoldDB" id="A0A974HD24"/>
<feature type="region of interest" description="Disordered" evidence="1">
    <location>
        <begin position="65"/>
        <end position="89"/>
    </location>
</feature>
<protein>
    <submittedName>
        <fullName evidence="2">Uncharacterized protein</fullName>
    </submittedName>
</protein>
<dbReference type="Pfam" id="PF15306">
    <property type="entry name" value="LIN37"/>
    <property type="match status" value="1"/>
</dbReference>
<sequence length="137" mass="15612">MFVNGISGKDPLVWRCGQTNGSLHLWPPLGTVPAELCLGDGVNGNIQNIYNMPLPLAGPVSESGEPVNLRIPSPLPNEEEPLNLNTPPELTPSMSNLIYKNMHRWKKIRQRWKDASYRNQQRYAQSMKILKEMYERQ</sequence>
<evidence type="ECO:0000313" key="2">
    <source>
        <dbReference type="EMBL" id="OCT73487.1"/>
    </source>
</evidence>
<proteinExistence type="predicted"/>
<dbReference type="GO" id="GO:0031523">
    <property type="term" value="C:Myb complex"/>
    <property type="evidence" value="ECO:0007669"/>
    <property type="project" value="TreeGrafter"/>
</dbReference>
<dbReference type="PANTHER" id="PTHR31336">
    <property type="entry name" value="LIN37 HOMOLOG"/>
    <property type="match status" value="1"/>
</dbReference>
<evidence type="ECO:0000256" key="1">
    <source>
        <dbReference type="SAM" id="MobiDB-lite"/>
    </source>
</evidence>
<dbReference type="PANTHER" id="PTHR31336:SF3">
    <property type="entry name" value="PROTEIN LIN-37 HOMOLOG"/>
    <property type="match status" value="1"/>
</dbReference>
<gene>
    <name evidence="2" type="ORF">XELAEV_18036464mg</name>
</gene>
<reference evidence="3" key="1">
    <citation type="journal article" date="2016" name="Nature">
        <title>Genome evolution in the allotetraploid frog Xenopus laevis.</title>
        <authorList>
            <person name="Session A.M."/>
            <person name="Uno Y."/>
            <person name="Kwon T."/>
            <person name="Chapman J.A."/>
            <person name="Toyoda A."/>
            <person name="Takahashi S."/>
            <person name="Fukui A."/>
            <person name="Hikosaka A."/>
            <person name="Suzuki A."/>
            <person name="Kondo M."/>
            <person name="van Heeringen S.J."/>
            <person name="Quigley I."/>
            <person name="Heinz S."/>
            <person name="Ogino H."/>
            <person name="Ochi H."/>
            <person name="Hellsten U."/>
            <person name="Lyons J.B."/>
            <person name="Simakov O."/>
            <person name="Putnam N."/>
            <person name="Stites J."/>
            <person name="Kuroki Y."/>
            <person name="Tanaka T."/>
            <person name="Michiue T."/>
            <person name="Watanabe M."/>
            <person name="Bogdanovic O."/>
            <person name="Lister R."/>
            <person name="Georgiou G."/>
            <person name="Paranjpe S.S."/>
            <person name="van Kruijsbergen I."/>
            <person name="Shu S."/>
            <person name="Carlson J."/>
            <person name="Kinoshita T."/>
            <person name="Ohta Y."/>
            <person name="Mawaribuchi S."/>
            <person name="Jenkins J."/>
            <person name="Grimwood J."/>
            <person name="Schmutz J."/>
            <person name="Mitros T."/>
            <person name="Mozaffari S.V."/>
            <person name="Suzuki Y."/>
            <person name="Haramoto Y."/>
            <person name="Yamamoto T.S."/>
            <person name="Takagi C."/>
            <person name="Heald R."/>
            <person name="Miller K."/>
            <person name="Haudenschild C."/>
            <person name="Kitzman J."/>
            <person name="Nakayama T."/>
            <person name="Izutsu Y."/>
            <person name="Robert J."/>
            <person name="Fortriede J."/>
            <person name="Burns K."/>
            <person name="Lotay V."/>
            <person name="Karimi K."/>
            <person name="Yasuoka Y."/>
            <person name="Dichmann D.S."/>
            <person name="Flajnik M.F."/>
            <person name="Houston D.W."/>
            <person name="Shendure J."/>
            <person name="DuPasquier L."/>
            <person name="Vize P.D."/>
            <person name="Zorn A.M."/>
            <person name="Ito M."/>
            <person name="Marcotte E.M."/>
            <person name="Wallingford J.B."/>
            <person name="Ito Y."/>
            <person name="Asashima M."/>
            <person name="Ueno N."/>
            <person name="Matsuda Y."/>
            <person name="Veenstra G.J."/>
            <person name="Fujiyama A."/>
            <person name="Harland R.M."/>
            <person name="Taira M."/>
            <person name="Rokhsar D.S."/>
        </authorList>
    </citation>
    <scope>NUCLEOTIDE SEQUENCE [LARGE SCALE GENOMIC DNA]</scope>
    <source>
        <strain evidence="3">J</strain>
    </source>
</reference>